<dbReference type="Proteomes" id="UP000183788">
    <property type="component" value="Unassembled WGS sequence"/>
</dbReference>
<reference evidence="1 2" key="1">
    <citation type="submission" date="2016-11" db="EMBL/GenBank/DDBJ databases">
        <authorList>
            <person name="Jaros S."/>
            <person name="Januszkiewicz K."/>
            <person name="Wedrychowicz H."/>
        </authorList>
    </citation>
    <scope>NUCLEOTIDE SEQUENCE [LARGE SCALE GENOMIC DNA]</scope>
    <source>
        <strain evidence="1 2">DSM 784</strain>
    </source>
</reference>
<sequence>IGVLSRDERIKPKHMILFLTLVYMGLSQNSVDMIRITRRQVMETAHIKGIPTYHKYMAELQHFGYIDYLPSFHPAEGSRVAIRI</sequence>
<dbReference type="AlphaFoldDB" id="A0A1K1T499"/>
<accession>A0A1K1T499</accession>
<name>A0A1K1T499_9BACT</name>
<evidence type="ECO:0000313" key="1">
    <source>
        <dbReference type="EMBL" id="SFW91457.1"/>
    </source>
</evidence>
<gene>
    <name evidence="1" type="ORF">SAMN05661012_06782</name>
</gene>
<protein>
    <submittedName>
        <fullName evidence="1">Uncharacterized protein</fullName>
    </submittedName>
</protein>
<dbReference type="STRING" id="1004.SAMN05661012_06782"/>
<feature type="non-terminal residue" evidence="1">
    <location>
        <position position="1"/>
    </location>
</feature>
<organism evidence="1 2">
    <name type="scientific">Chitinophaga sancti</name>
    <dbReference type="NCBI Taxonomy" id="1004"/>
    <lineage>
        <taxon>Bacteria</taxon>
        <taxon>Pseudomonadati</taxon>
        <taxon>Bacteroidota</taxon>
        <taxon>Chitinophagia</taxon>
        <taxon>Chitinophagales</taxon>
        <taxon>Chitinophagaceae</taxon>
        <taxon>Chitinophaga</taxon>
    </lineage>
</organism>
<evidence type="ECO:0000313" key="2">
    <source>
        <dbReference type="Proteomes" id="UP000183788"/>
    </source>
</evidence>
<dbReference type="RefSeq" id="WP_083571941.1">
    <property type="nucleotide sequence ID" value="NZ_FPIZ01000077.1"/>
</dbReference>
<dbReference type="EMBL" id="FPIZ01000077">
    <property type="protein sequence ID" value="SFW91457.1"/>
    <property type="molecule type" value="Genomic_DNA"/>
</dbReference>
<proteinExistence type="predicted"/>